<dbReference type="Proteomes" id="UP000664702">
    <property type="component" value="Chromosome"/>
</dbReference>
<dbReference type="AlphaFoldDB" id="A0A939MBC2"/>
<organism evidence="1">
    <name type="scientific">Bradyrhizobium barranii subsp. barranii</name>
    <dbReference type="NCBI Taxonomy" id="2823807"/>
    <lineage>
        <taxon>Bacteria</taxon>
        <taxon>Pseudomonadati</taxon>
        <taxon>Pseudomonadota</taxon>
        <taxon>Alphaproteobacteria</taxon>
        <taxon>Hyphomicrobiales</taxon>
        <taxon>Nitrobacteraceae</taxon>
        <taxon>Bradyrhizobium</taxon>
        <taxon>Bradyrhizobium barranii</taxon>
    </lineage>
</organism>
<dbReference type="EMBL" id="CP086136">
    <property type="protein sequence ID" value="UEM08307.1"/>
    <property type="molecule type" value="Genomic_DNA"/>
</dbReference>
<sequence length="376" mass="41863">MAGDTTFKLRYVGTRFNGARLPVDVLTDLPAFRDLLVAFAKDEWRDLNAGRKRVPKGFDKSISFDLVGIDDGSAVPLLNWSRNAAQENLPGFEDELQDIVGGSYLDVVQLIDGAGHEQFPKSLSSEHIRALNRLGSGLREHEKIEFLGSSGQDGKVVYLDSYRRKALITRVRETYHARFEGVGILRGSFADEVMGRVVLATPEHGEITIPLESDRVKEEFDGNIDSEVQFDLQIEMDNADRLRGVVGVFDLELIDVESGADLLRCRNRLAELRALSDGWHDGVGRRIADDAVELANRFLGKRPTLSKRYHIYPTEEGGILIEFEANSWDISVEFLPGGGMELYGVQIDGADELQPVQFSDIDGDFMAAFDRRVKGG</sequence>
<evidence type="ECO:0000313" key="1">
    <source>
        <dbReference type="EMBL" id="MBO1864665.1"/>
    </source>
</evidence>
<accession>A0A939MBC2</accession>
<dbReference type="EMBL" id="JAGEMI010000001">
    <property type="protein sequence ID" value="MBO1864665.1"/>
    <property type="molecule type" value="Genomic_DNA"/>
</dbReference>
<dbReference type="RefSeq" id="WP_208086745.1">
    <property type="nucleotide sequence ID" value="NZ_CP086136.1"/>
</dbReference>
<reference evidence="1" key="1">
    <citation type="submission" date="2021-03" db="EMBL/GenBank/DDBJ databases">
        <title>Whole Genome Sequence of Bradyrhizobium sp. Strain 144S4.</title>
        <authorList>
            <person name="Bromfield E.S.P."/>
            <person name="Cloutier S."/>
        </authorList>
    </citation>
    <scope>NUCLEOTIDE SEQUENCE [LARGE SCALE GENOMIC DNA]</scope>
    <source>
        <strain evidence="1">144S4</strain>
    </source>
</reference>
<protein>
    <submittedName>
        <fullName evidence="1">Uncharacterized protein</fullName>
    </submittedName>
</protein>
<name>A0A939MBC2_9BRAD</name>
<gene>
    <name evidence="2" type="ORF">J4G43_026205</name>
    <name evidence="1" type="ORF">J4G43_28205</name>
</gene>
<reference evidence="2 3" key="2">
    <citation type="journal article" date="2022" name="Int. J. Syst. Evol. Microbiol.">
        <title>Strains of Bradyrhizobium barranii sp. nov. associated with legumes native to Canada are symbionts of soybeans and belong to different subspecies (subsp. barranii subsp. nov. and subsp. apii subsp. nov.) and symbiovars (sv. glycinearum and sv. septentrionale).</title>
        <authorList>
            <person name="Bromfield E.S.P."/>
            <person name="Cloutier S."/>
            <person name="Wasai-Hara S."/>
            <person name="Minamisawa K."/>
        </authorList>
    </citation>
    <scope>NUCLEOTIDE SEQUENCE [LARGE SCALE GENOMIC DNA]</scope>
    <source>
        <strain evidence="2 3">144S4</strain>
    </source>
</reference>
<proteinExistence type="predicted"/>
<dbReference type="KEGG" id="bban:J4G43_026205"/>
<evidence type="ECO:0000313" key="2">
    <source>
        <dbReference type="EMBL" id="UEM08307.1"/>
    </source>
</evidence>
<evidence type="ECO:0000313" key="3">
    <source>
        <dbReference type="Proteomes" id="UP000664702"/>
    </source>
</evidence>